<evidence type="ECO:0000313" key="3">
    <source>
        <dbReference type="Proteomes" id="UP000193498"/>
    </source>
</evidence>
<evidence type="ECO:0008006" key="4">
    <source>
        <dbReference type="Google" id="ProtNLM"/>
    </source>
</evidence>
<accession>A0A1Y1WXD5</accession>
<sequence>MNPIFYFAFLFALFFAQTQSLPTPDEVQVVKRAELTYQDCVERYGEGSFRYGCNVCTCLPAGGYKCTRVGCGY</sequence>
<keyword evidence="1" id="KW-0732">Signal</keyword>
<evidence type="ECO:0000313" key="2">
    <source>
        <dbReference type="EMBL" id="ORX77866.1"/>
    </source>
</evidence>
<proteinExistence type="predicted"/>
<evidence type="ECO:0000256" key="1">
    <source>
        <dbReference type="SAM" id="SignalP"/>
    </source>
</evidence>
<dbReference type="OrthoDB" id="10026631at2759"/>
<organism evidence="2 3">
    <name type="scientific">Basidiobolus meristosporus CBS 931.73</name>
    <dbReference type="NCBI Taxonomy" id="1314790"/>
    <lineage>
        <taxon>Eukaryota</taxon>
        <taxon>Fungi</taxon>
        <taxon>Fungi incertae sedis</taxon>
        <taxon>Zoopagomycota</taxon>
        <taxon>Entomophthoromycotina</taxon>
        <taxon>Basidiobolomycetes</taxon>
        <taxon>Basidiobolales</taxon>
        <taxon>Basidiobolaceae</taxon>
        <taxon>Basidiobolus</taxon>
    </lineage>
</organism>
<dbReference type="AlphaFoldDB" id="A0A1Y1WXD5"/>
<feature type="chain" id="PRO_5012010987" description="Pacifastin domain-containing protein" evidence="1">
    <location>
        <begin position="21"/>
        <end position="73"/>
    </location>
</feature>
<dbReference type="Proteomes" id="UP000193498">
    <property type="component" value="Unassembled WGS sequence"/>
</dbReference>
<name>A0A1Y1WXD5_9FUNG</name>
<comment type="caution">
    <text evidence="2">The sequence shown here is derived from an EMBL/GenBank/DDBJ whole genome shotgun (WGS) entry which is preliminary data.</text>
</comment>
<dbReference type="EMBL" id="MCFE01000855">
    <property type="protein sequence ID" value="ORX77866.1"/>
    <property type="molecule type" value="Genomic_DNA"/>
</dbReference>
<keyword evidence="3" id="KW-1185">Reference proteome</keyword>
<dbReference type="InParanoid" id="A0A1Y1WXD5"/>
<protein>
    <recommendedName>
        <fullName evidence="4">Pacifastin domain-containing protein</fullName>
    </recommendedName>
</protein>
<gene>
    <name evidence="2" type="ORF">K493DRAFT_321310</name>
</gene>
<feature type="signal peptide" evidence="1">
    <location>
        <begin position="1"/>
        <end position="20"/>
    </location>
</feature>
<reference evidence="2 3" key="1">
    <citation type="submission" date="2016-07" db="EMBL/GenBank/DDBJ databases">
        <title>Pervasive Adenine N6-methylation of Active Genes in Fungi.</title>
        <authorList>
            <consortium name="DOE Joint Genome Institute"/>
            <person name="Mondo S.J."/>
            <person name="Dannebaum R.O."/>
            <person name="Kuo R.C."/>
            <person name="Labutti K."/>
            <person name="Haridas S."/>
            <person name="Kuo A."/>
            <person name="Salamov A."/>
            <person name="Ahrendt S.R."/>
            <person name="Lipzen A."/>
            <person name="Sullivan W."/>
            <person name="Andreopoulos W.B."/>
            <person name="Clum A."/>
            <person name="Lindquist E."/>
            <person name="Daum C."/>
            <person name="Ramamoorthy G.K."/>
            <person name="Gryganskyi A."/>
            <person name="Culley D."/>
            <person name="Magnuson J.K."/>
            <person name="James T.Y."/>
            <person name="O'Malley M.A."/>
            <person name="Stajich J.E."/>
            <person name="Spatafora J.W."/>
            <person name="Visel A."/>
            <person name="Grigoriev I.V."/>
        </authorList>
    </citation>
    <scope>NUCLEOTIDE SEQUENCE [LARGE SCALE GENOMIC DNA]</scope>
    <source>
        <strain evidence="2 3">CBS 931.73</strain>
    </source>
</reference>